<comment type="caution">
    <text evidence="1">The sequence shown here is derived from an EMBL/GenBank/DDBJ whole genome shotgun (WGS) entry which is preliminary data.</text>
</comment>
<dbReference type="AlphaFoldDB" id="A0AAD8KUQ1"/>
<protein>
    <submittedName>
        <fullName evidence="1">Uncharacterized protein</fullName>
    </submittedName>
</protein>
<sequence length="114" mass="13011">MTRSICICFHSHLQIELSSGSTRKQRGRSRRGKHFAQPFCRSTLHLLRPPAFVIRSTLLEWNQMSPITLLGSIFKTCYLAAPNMGLLLGPWLRNSIMGLRMKPGPDLIHLREVI</sequence>
<proteinExistence type="predicted"/>
<organism evidence="1 2">
    <name type="scientific">Tagetes erecta</name>
    <name type="common">African marigold</name>
    <dbReference type="NCBI Taxonomy" id="13708"/>
    <lineage>
        <taxon>Eukaryota</taxon>
        <taxon>Viridiplantae</taxon>
        <taxon>Streptophyta</taxon>
        <taxon>Embryophyta</taxon>
        <taxon>Tracheophyta</taxon>
        <taxon>Spermatophyta</taxon>
        <taxon>Magnoliopsida</taxon>
        <taxon>eudicotyledons</taxon>
        <taxon>Gunneridae</taxon>
        <taxon>Pentapetalae</taxon>
        <taxon>asterids</taxon>
        <taxon>campanulids</taxon>
        <taxon>Asterales</taxon>
        <taxon>Asteraceae</taxon>
        <taxon>Asteroideae</taxon>
        <taxon>Heliantheae alliance</taxon>
        <taxon>Tageteae</taxon>
        <taxon>Tagetes</taxon>
    </lineage>
</organism>
<evidence type="ECO:0000313" key="2">
    <source>
        <dbReference type="Proteomes" id="UP001229421"/>
    </source>
</evidence>
<evidence type="ECO:0000313" key="1">
    <source>
        <dbReference type="EMBL" id="KAK1429358.1"/>
    </source>
</evidence>
<name>A0AAD8KUQ1_TARER</name>
<dbReference type="Proteomes" id="UP001229421">
    <property type="component" value="Unassembled WGS sequence"/>
</dbReference>
<dbReference type="EMBL" id="JAUHHV010000003">
    <property type="protein sequence ID" value="KAK1429358.1"/>
    <property type="molecule type" value="Genomic_DNA"/>
</dbReference>
<reference evidence="1" key="1">
    <citation type="journal article" date="2023" name="bioRxiv">
        <title>Improved chromosome-level genome assembly for marigold (Tagetes erecta).</title>
        <authorList>
            <person name="Jiang F."/>
            <person name="Yuan L."/>
            <person name="Wang S."/>
            <person name="Wang H."/>
            <person name="Xu D."/>
            <person name="Wang A."/>
            <person name="Fan W."/>
        </authorList>
    </citation>
    <scope>NUCLEOTIDE SEQUENCE</scope>
    <source>
        <strain evidence="1">WSJ</strain>
        <tissue evidence="1">Leaf</tissue>
    </source>
</reference>
<gene>
    <name evidence="1" type="ORF">QVD17_11566</name>
</gene>
<accession>A0AAD8KUQ1</accession>
<keyword evidence="2" id="KW-1185">Reference proteome</keyword>